<accession>A0A0A9DSW4</accession>
<reference evidence="1" key="2">
    <citation type="journal article" date="2015" name="Data Brief">
        <title>Shoot transcriptome of the giant reed, Arundo donax.</title>
        <authorList>
            <person name="Barrero R.A."/>
            <person name="Guerrero F.D."/>
            <person name="Moolhuijzen P."/>
            <person name="Goolsby J.A."/>
            <person name="Tidwell J."/>
            <person name="Bellgard S.E."/>
            <person name="Bellgard M.I."/>
        </authorList>
    </citation>
    <scope>NUCLEOTIDE SEQUENCE</scope>
    <source>
        <tissue evidence="1">Shoot tissue taken approximately 20 cm above the soil surface</tissue>
    </source>
</reference>
<evidence type="ECO:0000313" key="1">
    <source>
        <dbReference type="EMBL" id="JAD89788.1"/>
    </source>
</evidence>
<dbReference type="EMBL" id="GBRH01208107">
    <property type="protein sequence ID" value="JAD89788.1"/>
    <property type="molecule type" value="Transcribed_RNA"/>
</dbReference>
<dbReference type="AlphaFoldDB" id="A0A0A9DSW4"/>
<protein>
    <submittedName>
        <fullName evidence="1">Uncharacterized protein</fullName>
    </submittedName>
</protein>
<name>A0A0A9DSW4_ARUDO</name>
<sequence>MPCLVGDLYFEEDGVLLGVELAGDGHVSPCRQLCLLRIPIIGRRNIRRRRWFSCFITAGKRSSR</sequence>
<proteinExistence type="predicted"/>
<reference evidence="1" key="1">
    <citation type="submission" date="2014-09" db="EMBL/GenBank/DDBJ databases">
        <authorList>
            <person name="Magalhaes I.L.F."/>
            <person name="Oliveira U."/>
            <person name="Santos F.R."/>
            <person name="Vidigal T.H.D.A."/>
            <person name="Brescovit A.D."/>
            <person name="Santos A.J."/>
        </authorList>
    </citation>
    <scope>NUCLEOTIDE SEQUENCE</scope>
    <source>
        <tissue evidence="1">Shoot tissue taken approximately 20 cm above the soil surface</tissue>
    </source>
</reference>
<organism evidence="1">
    <name type="scientific">Arundo donax</name>
    <name type="common">Giant reed</name>
    <name type="synonym">Donax arundinaceus</name>
    <dbReference type="NCBI Taxonomy" id="35708"/>
    <lineage>
        <taxon>Eukaryota</taxon>
        <taxon>Viridiplantae</taxon>
        <taxon>Streptophyta</taxon>
        <taxon>Embryophyta</taxon>
        <taxon>Tracheophyta</taxon>
        <taxon>Spermatophyta</taxon>
        <taxon>Magnoliopsida</taxon>
        <taxon>Liliopsida</taxon>
        <taxon>Poales</taxon>
        <taxon>Poaceae</taxon>
        <taxon>PACMAD clade</taxon>
        <taxon>Arundinoideae</taxon>
        <taxon>Arundineae</taxon>
        <taxon>Arundo</taxon>
    </lineage>
</organism>